<dbReference type="EMBL" id="BSXG01000008">
    <property type="protein sequence ID" value="GME23732.1"/>
    <property type="molecule type" value="Genomic_DNA"/>
</dbReference>
<accession>A0ACB5RT74</accession>
<sequence>MIADHFSLACLVAAAFTAFQLLKVVYRLYFHPLSNFQGPRAAAISRQWQAKLVGAGFPEIEYEKLHKDFGTKALRIGPNQLHISDQSLYKVIYSQVNPFPKEQYFYDSFGTPHTLCMTVDIITEFAFGKCANLMDEQPTSFDSELLMALDIATETPYKVYYSAMLRLAAKWIPLPIAARFDPALKQMSNLVQLAASSHDEYTRRTTNSSHPVIFDHLRSVPDELQKSESVDILVAGSDTSAFTLTTALHHILSIPEVEKKLVESLDETFGQSQALPSLLQLEQIKYLRACVNEALRIAMPVPSVLPRIVPQRPQPFVVDGKVVPPGTLVGMSAYTMHYDPEIWGSDAKSFNPARWLGPDAKHLETHICTFSKGSRQCIDINVAYAEITITLAHLFRKFKMELKSKHLFAEDRFTQQLLAPGVLVDFQPR</sequence>
<organism evidence="1 2">
    <name type="scientific">Neofusicoccum parvum</name>
    <dbReference type="NCBI Taxonomy" id="310453"/>
    <lineage>
        <taxon>Eukaryota</taxon>
        <taxon>Fungi</taxon>
        <taxon>Dikarya</taxon>
        <taxon>Ascomycota</taxon>
        <taxon>Pezizomycotina</taxon>
        <taxon>Dothideomycetes</taxon>
        <taxon>Dothideomycetes incertae sedis</taxon>
        <taxon>Botryosphaeriales</taxon>
        <taxon>Botryosphaeriaceae</taxon>
        <taxon>Neofusicoccum</taxon>
    </lineage>
</organism>
<dbReference type="Proteomes" id="UP001165186">
    <property type="component" value="Unassembled WGS sequence"/>
</dbReference>
<evidence type="ECO:0000313" key="2">
    <source>
        <dbReference type="Proteomes" id="UP001165186"/>
    </source>
</evidence>
<name>A0ACB5RT74_9PEZI</name>
<comment type="caution">
    <text evidence="1">The sequence shown here is derived from an EMBL/GenBank/DDBJ whole genome shotgun (WGS) entry which is preliminary data.</text>
</comment>
<gene>
    <name evidence="1" type="primary">g8273</name>
    <name evidence="1" type="ORF">NpPPO83_00008273</name>
</gene>
<protein>
    <submittedName>
        <fullName evidence="1">Cytochrome P450, partial</fullName>
    </submittedName>
</protein>
<proteinExistence type="predicted"/>
<reference evidence="1" key="1">
    <citation type="submission" date="2024-09" db="EMBL/GenBank/DDBJ databases">
        <title>Draft Genome Sequences of Neofusicoccum parvum.</title>
        <authorList>
            <person name="Ashida A."/>
            <person name="Camagna M."/>
            <person name="Tanaka A."/>
            <person name="Takemoto D."/>
        </authorList>
    </citation>
    <scope>NUCLEOTIDE SEQUENCE</scope>
    <source>
        <strain evidence="1">PPO83</strain>
    </source>
</reference>
<evidence type="ECO:0000313" key="1">
    <source>
        <dbReference type="EMBL" id="GME23732.1"/>
    </source>
</evidence>
<keyword evidence="2" id="KW-1185">Reference proteome</keyword>